<gene>
    <name evidence="3" type="ORF">KHA93_17400</name>
</gene>
<dbReference type="PANTHER" id="PTHR43489:SF7">
    <property type="entry name" value="3-DEHYDRO-D-GULOSIDE 4-EPIMERASE-RELATED"/>
    <property type="match status" value="1"/>
</dbReference>
<reference evidence="3 4" key="1">
    <citation type="submission" date="2021-05" db="EMBL/GenBank/DDBJ databases">
        <title>Novel Bacillus species.</title>
        <authorList>
            <person name="Liu G."/>
        </authorList>
    </citation>
    <scope>NUCLEOTIDE SEQUENCE [LARGE SCALE GENOMIC DNA]</scope>
    <source>
        <strain evidence="3 4">FJAT-49732</strain>
    </source>
</reference>
<evidence type="ECO:0000313" key="4">
    <source>
        <dbReference type="Proteomes" id="UP000682713"/>
    </source>
</evidence>
<dbReference type="InterPro" id="IPR013022">
    <property type="entry name" value="Xyl_isomerase-like_TIM-brl"/>
</dbReference>
<proteinExistence type="predicted"/>
<evidence type="ECO:0000256" key="1">
    <source>
        <dbReference type="ARBA" id="ARBA00023235"/>
    </source>
</evidence>
<dbReference type="PANTHER" id="PTHR43489">
    <property type="entry name" value="ISOMERASE"/>
    <property type="match status" value="1"/>
</dbReference>
<dbReference type="Pfam" id="PF01261">
    <property type="entry name" value="AP_endonuc_2"/>
    <property type="match status" value="1"/>
</dbReference>
<keyword evidence="1 3" id="KW-0413">Isomerase</keyword>
<keyword evidence="4" id="KW-1185">Reference proteome</keyword>
<dbReference type="GO" id="GO:0016853">
    <property type="term" value="F:isomerase activity"/>
    <property type="evidence" value="ECO:0007669"/>
    <property type="project" value="UniProtKB-KW"/>
</dbReference>
<sequence>MKFGCCLGIDQAKIVHDARFDFIECTVVSLMPEKSDREFAEVLKKFQDSPLAVEACNVFLPGDMKIVGDTVDHDRIKHYVEIALQRVHQIGADTIVFGSGGARSFPDGFSCERAEEQILQFLSLVADNAEPLGITIVIEPLNKKESNMINSVIEAEELAKKINRESIQILADFYHMDEENEPLENIVIAKEFIKHIHIADTGRFSPGTGHYPYDRFVDCLQRANYNQRISIECQWNDLHKELVRSREFLKEIFETKKV</sequence>
<dbReference type="Gene3D" id="3.20.20.150">
    <property type="entry name" value="Divalent-metal-dependent TIM barrel enzymes"/>
    <property type="match status" value="1"/>
</dbReference>
<dbReference type="SUPFAM" id="SSF51658">
    <property type="entry name" value="Xylose isomerase-like"/>
    <property type="match status" value="1"/>
</dbReference>
<evidence type="ECO:0000313" key="3">
    <source>
        <dbReference type="EMBL" id="MBS4201412.1"/>
    </source>
</evidence>
<dbReference type="Proteomes" id="UP000682713">
    <property type="component" value="Unassembled WGS sequence"/>
</dbReference>
<dbReference type="InterPro" id="IPR036237">
    <property type="entry name" value="Xyl_isomerase-like_sf"/>
</dbReference>
<evidence type="ECO:0000259" key="2">
    <source>
        <dbReference type="Pfam" id="PF01261"/>
    </source>
</evidence>
<comment type="caution">
    <text evidence="3">The sequence shown here is derived from an EMBL/GenBank/DDBJ whole genome shotgun (WGS) entry which is preliminary data.</text>
</comment>
<name>A0A942TSK6_9BACI</name>
<organism evidence="3 4">
    <name type="scientific">Lederbergia citrisecunda</name>
    <dbReference type="NCBI Taxonomy" id="2833583"/>
    <lineage>
        <taxon>Bacteria</taxon>
        <taxon>Bacillati</taxon>
        <taxon>Bacillota</taxon>
        <taxon>Bacilli</taxon>
        <taxon>Bacillales</taxon>
        <taxon>Bacillaceae</taxon>
        <taxon>Lederbergia</taxon>
    </lineage>
</organism>
<feature type="domain" description="Xylose isomerase-like TIM barrel" evidence="2">
    <location>
        <begin position="15"/>
        <end position="251"/>
    </location>
</feature>
<accession>A0A942TSK6</accession>
<dbReference type="EMBL" id="JAGYPJ010000001">
    <property type="protein sequence ID" value="MBS4201412.1"/>
    <property type="molecule type" value="Genomic_DNA"/>
</dbReference>
<protein>
    <submittedName>
        <fullName evidence="3">Sugar phosphate isomerase/epimerase</fullName>
    </submittedName>
</protein>
<dbReference type="InterPro" id="IPR050417">
    <property type="entry name" value="Sugar_Epim/Isomerase"/>
</dbReference>
<dbReference type="RefSeq" id="WP_213111889.1">
    <property type="nucleotide sequence ID" value="NZ_JAGYPJ010000001.1"/>
</dbReference>
<dbReference type="AlphaFoldDB" id="A0A942TSK6"/>